<keyword evidence="1" id="KW-0067">ATP-binding</keyword>
<sequence>VLESFKIMDYSLLLGIHMLDRKPLSRGNRCDSRRGQKVLYSTALESIQGNVKDPEPVADDDT</sequence>
<keyword evidence="1" id="KW-0808">Transferase</keyword>
<dbReference type="Proteomes" id="UP001434883">
    <property type="component" value="Unassembled WGS sequence"/>
</dbReference>
<keyword evidence="4" id="KW-1185">Reference proteome</keyword>
<feature type="domain" description="PIPK" evidence="2">
    <location>
        <begin position="1"/>
        <end position="62"/>
    </location>
</feature>
<protein>
    <recommendedName>
        <fullName evidence="2">PIPK domain-containing protein</fullName>
    </recommendedName>
</protein>
<dbReference type="EMBL" id="JAHRIN010059317">
    <property type="protein sequence ID" value="MEQ2211987.1"/>
    <property type="molecule type" value="Genomic_DNA"/>
</dbReference>
<evidence type="ECO:0000313" key="4">
    <source>
        <dbReference type="Proteomes" id="UP001434883"/>
    </source>
</evidence>
<accession>A0ABV0RXE1</accession>
<proteinExistence type="predicted"/>
<dbReference type="InterPro" id="IPR002498">
    <property type="entry name" value="PInositol-4-P-4/5-kinase_core"/>
</dbReference>
<name>A0ABV0RXE1_9TELE</name>
<comment type="caution">
    <text evidence="3">The sequence shown here is derived from an EMBL/GenBank/DDBJ whole genome shotgun (WGS) entry which is preliminary data.</text>
</comment>
<dbReference type="InterPro" id="IPR027483">
    <property type="entry name" value="PInositol-4-P-4/5-kinase_C_sf"/>
</dbReference>
<keyword evidence="1" id="KW-0547">Nucleotide-binding</keyword>
<dbReference type="SUPFAM" id="SSF56104">
    <property type="entry name" value="SAICAR synthase-like"/>
    <property type="match status" value="1"/>
</dbReference>
<evidence type="ECO:0000256" key="1">
    <source>
        <dbReference type="PROSITE-ProRule" id="PRU00781"/>
    </source>
</evidence>
<reference evidence="3 4" key="1">
    <citation type="submission" date="2021-06" db="EMBL/GenBank/DDBJ databases">
        <authorList>
            <person name="Palmer J.M."/>
        </authorList>
    </citation>
    <scope>NUCLEOTIDE SEQUENCE [LARGE SCALE GENOMIC DNA]</scope>
    <source>
        <strain evidence="3 4">XC_2019</strain>
        <tissue evidence="3">Muscle</tissue>
    </source>
</reference>
<evidence type="ECO:0000313" key="3">
    <source>
        <dbReference type="EMBL" id="MEQ2211987.1"/>
    </source>
</evidence>
<organism evidence="3 4">
    <name type="scientific">Xenoophorus captivus</name>
    <dbReference type="NCBI Taxonomy" id="1517983"/>
    <lineage>
        <taxon>Eukaryota</taxon>
        <taxon>Metazoa</taxon>
        <taxon>Chordata</taxon>
        <taxon>Craniata</taxon>
        <taxon>Vertebrata</taxon>
        <taxon>Euteleostomi</taxon>
        <taxon>Actinopterygii</taxon>
        <taxon>Neopterygii</taxon>
        <taxon>Teleostei</taxon>
        <taxon>Neoteleostei</taxon>
        <taxon>Acanthomorphata</taxon>
        <taxon>Ovalentaria</taxon>
        <taxon>Atherinomorphae</taxon>
        <taxon>Cyprinodontiformes</taxon>
        <taxon>Goodeidae</taxon>
        <taxon>Xenoophorus</taxon>
    </lineage>
</organism>
<feature type="non-terminal residue" evidence="3">
    <location>
        <position position="1"/>
    </location>
</feature>
<gene>
    <name evidence="3" type="ORF">XENOCAPTIV_022488</name>
</gene>
<evidence type="ECO:0000259" key="2">
    <source>
        <dbReference type="PROSITE" id="PS51455"/>
    </source>
</evidence>
<dbReference type="Gene3D" id="3.30.810.10">
    <property type="entry name" value="2-Layer Sandwich"/>
    <property type="match status" value="1"/>
</dbReference>
<dbReference type="Pfam" id="PF01504">
    <property type="entry name" value="PIP5K"/>
    <property type="match status" value="1"/>
</dbReference>
<dbReference type="PROSITE" id="PS51455">
    <property type="entry name" value="PIPK"/>
    <property type="match status" value="1"/>
</dbReference>
<keyword evidence="1" id="KW-0418">Kinase</keyword>